<dbReference type="PANTHER" id="PTHR43690:SF18">
    <property type="entry name" value="INSULIN-DEGRADING ENZYME-RELATED"/>
    <property type="match status" value="1"/>
</dbReference>
<evidence type="ECO:0000256" key="1">
    <source>
        <dbReference type="ARBA" id="ARBA00001947"/>
    </source>
</evidence>
<keyword evidence="12" id="KW-1185">Reference proteome</keyword>
<keyword evidence="5" id="KW-0378">Hydrolase</keyword>
<dbReference type="InterPro" id="IPR050626">
    <property type="entry name" value="Peptidase_M16"/>
</dbReference>
<feature type="domain" description="Peptidase M16 C-terminal" evidence="10">
    <location>
        <begin position="185"/>
        <end position="356"/>
    </location>
</feature>
<dbReference type="GO" id="GO:0046872">
    <property type="term" value="F:metal ion binding"/>
    <property type="evidence" value="ECO:0007669"/>
    <property type="project" value="UniProtKB-KW"/>
</dbReference>
<evidence type="ECO:0000256" key="7">
    <source>
        <dbReference type="ARBA" id="ARBA00023049"/>
    </source>
</evidence>
<evidence type="ECO:0000313" key="11">
    <source>
        <dbReference type="EMBL" id="KRX06860.1"/>
    </source>
</evidence>
<dbReference type="FunFam" id="3.30.830.10:FF:000012">
    <property type="entry name" value="Protease 3"/>
    <property type="match status" value="1"/>
</dbReference>
<proteinExistence type="inferred from homology"/>
<evidence type="ECO:0000256" key="3">
    <source>
        <dbReference type="ARBA" id="ARBA00022670"/>
    </source>
</evidence>
<keyword evidence="4" id="KW-0479">Metal-binding</keyword>
<dbReference type="SUPFAM" id="SSF63411">
    <property type="entry name" value="LuxS/MPP-like metallohydrolase"/>
    <property type="match status" value="2"/>
</dbReference>
<reference evidence="11 12" key="1">
    <citation type="journal article" date="2015" name="Sci. Rep.">
        <title>Genome of the facultative scuticociliatosis pathogen Pseudocohnilembus persalinus provides insight into its virulence through horizontal gene transfer.</title>
        <authorList>
            <person name="Xiong J."/>
            <person name="Wang G."/>
            <person name="Cheng J."/>
            <person name="Tian M."/>
            <person name="Pan X."/>
            <person name="Warren A."/>
            <person name="Jiang C."/>
            <person name="Yuan D."/>
            <person name="Miao W."/>
        </authorList>
    </citation>
    <scope>NUCLEOTIDE SEQUENCE [LARGE SCALE GENOMIC DNA]</scope>
    <source>
        <strain evidence="11">36N120E</strain>
    </source>
</reference>
<accession>A0A0V0QWW8</accession>
<dbReference type="InParanoid" id="A0A0V0QWW8"/>
<dbReference type="OrthoDB" id="952271at2759"/>
<dbReference type="PROSITE" id="PS00143">
    <property type="entry name" value="INSULINASE"/>
    <property type="match status" value="1"/>
</dbReference>
<evidence type="ECO:0000256" key="8">
    <source>
        <dbReference type="RuleBase" id="RU004447"/>
    </source>
</evidence>
<dbReference type="AlphaFoldDB" id="A0A0V0QWW8"/>
<comment type="cofactor">
    <cofactor evidence="1">
        <name>Zn(2+)</name>
        <dbReference type="ChEBI" id="CHEBI:29105"/>
    </cofactor>
</comment>
<comment type="similarity">
    <text evidence="2 8">Belongs to the peptidase M16 family.</text>
</comment>
<evidence type="ECO:0000256" key="5">
    <source>
        <dbReference type="ARBA" id="ARBA00022801"/>
    </source>
</evidence>
<dbReference type="Pfam" id="PF05193">
    <property type="entry name" value="Peptidase_M16_C"/>
    <property type="match status" value="1"/>
</dbReference>
<feature type="domain" description="Peptidase M16 N-terminal" evidence="9">
    <location>
        <begin position="30"/>
        <end position="158"/>
    </location>
</feature>
<evidence type="ECO:0000259" key="9">
    <source>
        <dbReference type="Pfam" id="PF00675"/>
    </source>
</evidence>
<evidence type="ECO:0000259" key="10">
    <source>
        <dbReference type="Pfam" id="PF05193"/>
    </source>
</evidence>
<gene>
    <name evidence="11" type="ORF">PPERSA_11505</name>
</gene>
<dbReference type="InterPro" id="IPR007863">
    <property type="entry name" value="Peptidase_M16_C"/>
</dbReference>
<sequence length="406" mass="47629">MSLQEQLIISENDKRKYEIFKLQNDLECLIIQDEHTKISATSLSVQCGYLNDPQNIPGLAHFLEHMLFLGTEKYPNEDTYSTYISQNGGSSNAFTSDTQTNFYFTVKNNSLNHALDIFSQFFISPLFSENCIERELNAVDSEHQKNLNQDNWRFSHLFRISGLQGSTFNRFGTGSKETLSIPDIKDQIIKFYNKYYSSNLMKLVVLSNQNLDIIKEQIQQNFQLIQNKNLKVPIYKDLPFNQQNLSQQWTIVSLSKINVLEFLWVLPDQHINFKNHPILYISHFLGHEGENTPYQLLKELNLVHSLSCGPTNYQQLFTVFKVKLNLTQKGLKNISQIRNIIFQSIKYLKEKGIQKYFYDELQLINNLQFNTKSNENPSVYVQELSSRMHFYPQKYILKQPYLFEQM</sequence>
<dbReference type="Pfam" id="PF00675">
    <property type="entry name" value="Peptidase_M16"/>
    <property type="match status" value="1"/>
</dbReference>
<keyword evidence="7" id="KW-0482">Metalloprotease</keyword>
<comment type="caution">
    <text evidence="11">The sequence shown here is derived from an EMBL/GenBank/DDBJ whole genome shotgun (WGS) entry which is preliminary data.</text>
</comment>
<keyword evidence="3" id="KW-0645">Protease</keyword>
<dbReference type="GO" id="GO:0006508">
    <property type="term" value="P:proteolysis"/>
    <property type="evidence" value="ECO:0007669"/>
    <property type="project" value="UniProtKB-KW"/>
</dbReference>
<dbReference type="OMA" id="HRGINER"/>
<evidence type="ECO:0000256" key="6">
    <source>
        <dbReference type="ARBA" id="ARBA00022833"/>
    </source>
</evidence>
<name>A0A0V0QWW8_PSEPJ</name>
<keyword evidence="6" id="KW-0862">Zinc</keyword>
<dbReference type="GO" id="GO:0004222">
    <property type="term" value="F:metalloendopeptidase activity"/>
    <property type="evidence" value="ECO:0007669"/>
    <property type="project" value="InterPro"/>
</dbReference>
<evidence type="ECO:0000256" key="2">
    <source>
        <dbReference type="ARBA" id="ARBA00007261"/>
    </source>
</evidence>
<organism evidence="11 12">
    <name type="scientific">Pseudocohnilembus persalinus</name>
    <name type="common">Ciliate</name>
    <dbReference type="NCBI Taxonomy" id="266149"/>
    <lineage>
        <taxon>Eukaryota</taxon>
        <taxon>Sar</taxon>
        <taxon>Alveolata</taxon>
        <taxon>Ciliophora</taxon>
        <taxon>Intramacronucleata</taxon>
        <taxon>Oligohymenophorea</taxon>
        <taxon>Scuticociliatia</taxon>
        <taxon>Philasterida</taxon>
        <taxon>Pseudocohnilembidae</taxon>
        <taxon>Pseudocohnilembus</taxon>
    </lineage>
</organism>
<protein>
    <submittedName>
        <fullName evidence="11">Metalloenzyme, LuxS/M16 peptidase-like protein</fullName>
    </submittedName>
</protein>
<dbReference type="Proteomes" id="UP000054937">
    <property type="component" value="Unassembled WGS sequence"/>
</dbReference>
<dbReference type="Gene3D" id="3.30.830.10">
    <property type="entry name" value="Metalloenzyme, LuxS/M16 peptidase-like"/>
    <property type="match status" value="2"/>
</dbReference>
<dbReference type="InterPro" id="IPR011249">
    <property type="entry name" value="Metalloenz_LuxS/M16"/>
</dbReference>
<evidence type="ECO:0000256" key="4">
    <source>
        <dbReference type="ARBA" id="ARBA00022723"/>
    </source>
</evidence>
<dbReference type="InterPro" id="IPR001431">
    <property type="entry name" value="Pept_M16_Zn_BS"/>
</dbReference>
<dbReference type="InterPro" id="IPR011765">
    <property type="entry name" value="Pept_M16_N"/>
</dbReference>
<dbReference type="PANTHER" id="PTHR43690">
    <property type="entry name" value="NARDILYSIN"/>
    <property type="match status" value="1"/>
</dbReference>
<evidence type="ECO:0000313" key="12">
    <source>
        <dbReference type="Proteomes" id="UP000054937"/>
    </source>
</evidence>
<dbReference type="EMBL" id="LDAU01000091">
    <property type="protein sequence ID" value="KRX06860.1"/>
    <property type="molecule type" value="Genomic_DNA"/>
</dbReference>